<evidence type="ECO:0000313" key="10">
    <source>
        <dbReference type="EMBL" id="KGA19978.1"/>
    </source>
</evidence>
<keyword evidence="7" id="KW-0560">Oxidoreductase</keyword>
<dbReference type="PIRSF" id="PIRSF006769">
    <property type="entry name" value="RibD"/>
    <property type="match status" value="1"/>
</dbReference>
<dbReference type="GO" id="GO:0008270">
    <property type="term" value="F:zinc ion binding"/>
    <property type="evidence" value="ECO:0007669"/>
    <property type="project" value="InterPro"/>
</dbReference>
<protein>
    <recommendedName>
        <fullName evidence="9">CMP/dCMP-type deaminase domain-containing protein</fullName>
    </recommendedName>
</protein>
<dbReference type="PANTHER" id="PTHR38011:SF7">
    <property type="entry name" value="2,5-DIAMINO-6-RIBOSYLAMINO-4(3H)-PYRIMIDINONE 5'-PHOSPHATE REDUCTASE"/>
    <property type="match status" value="1"/>
</dbReference>
<evidence type="ECO:0000256" key="4">
    <source>
        <dbReference type="ARBA" id="ARBA00022723"/>
    </source>
</evidence>
<sequence>MSNQAVDAAFMSRANSLAIKGLGLTGSNPIVGAILVDQAGNVVGEGFHSGGPHAEVIAISDAGDLAKDATLYVTLEPCNHQGKTGPCVEAILSAGIKKVIYGSQDPNPIAQGGADSLATAGIQVEQISNTSEVEKSNRAWLHKIRNARPFFTWKVAMTLDGRTAAQDGTSKWITSEDSRADVNLMRSQSDAILIGTGTALIDNPRLVPHDLPEPMNPRSVNPIRIVMGTREVPLDFNLHDDQAETIFVRSHNFSELIAFCNERGLNQVMVEAGSVLGTAMLKAELIDELVIYQAPILLGAGKSFIGDLGITNIAEKLKLTLKSSTQIGSDIRLVLSRESGS</sequence>
<keyword evidence="6" id="KW-0521">NADP</keyword>
<dbReference type="GO" id="GO:0008835">
    <property type="term" value="F:diaminohydroxyphosphoribosylaminopyrimidine deaminase activity"/>
    <property type="evidence" value="ECO:0007669"/>
    <property type="project" value="InterPro"/>
</dbReference>
<dbReference type="NCBIfam" id="TIGR00326">
    <property type="entry name" value="eubact_ribD"/>
    <property type="match status" value="1"/>
</dbReference>
<evidence type="ECO:0000256" key="1">
    <source>
        <dbReference type="ARBA" id="ARBA00004882"/>
    </source>
</evidence>
<comment type="pathway">
    <text evidence="1">Cofactor biosynthesis; riboflavin biosynthesis; 5-amino-6-(D-ribitylamino)uracil from GTP: step 2/4.</text>
</comment>
<dbReference type="Gene3D" id="3.40.430.10">
    <property type="entry name" value="Dihydrofolate Reductase, subunit A"/>
    <property type="match status" value="2"/>
</dbReference>
<evidence type="ECO:0000259" key="9">
    <source>
        <dbReference type="PROSITE" id="PS51747"/>
    </source>
</evidence>
<accession>A0A094SN52</accession>
<dbReference type="CDD" id="cd01284">
    <property type="entry name" value="Riboflavin_deaminase-reductase"/>
    <property type="match status" value="1"/>
</dbReference>
<keyword evidence="3" id="KW-0686">Riboflavin biosynthesis</keyword>
<evidence type="ECO:0000256" key="7">
    <source>
        <dbReference type="ARBA" id="ARBA00023002"/>
    </source>
</evidence>
<evidence type="ECO:0000256" key="6">
    <source>
        <dbReference type="ARBA" id="ARBA00022857"/>
    </source>
</evidence>
<dbReference type="Pfam" id="PF01872">
    <property type="entry name" value="RibD_C"/>
    <property type="match status" value="1"/>
</dbReference>
<keyword evidence="4" id="KW-0479">Metal-binding</keyword>
<dbReference type="GO" id="GO:0009231">
    <property type="term" value="P:riboflavin biosynthetic process"/>
    <property type="evidence" value="ECO:0007669"/>
    <property type="project" value="UniProtKB-UniPathway"/>
</dbReference>
<dbReference type="InterPro" id="IPR024072">
    <property type="entry name" value="DHFR-like_dom_sf"/>
</dbReference>
<dbReference type="UniPathway" id="UPA00275">
    <property type="reaction ID" value="UER00401"/>
</dbReference>
<dbReference type="InterPro" id="IPR002734">
    <property type="entry name" value="RibDG_C"/>
</dbReference>
<proteinExistence type="predicted"/>
<comment type="pathway">
    <text evidence="2">Cofactor biosynthesis; riboflavin biosynthesis; 5-amino-6-(D-ribitylamino)uracil from GTP: step 3/4.</text>
</comment>
<dbReference type="SUPFAM" id="SSF53597">
    <property type="entry name" value="Dihydrofolate reductase-like"/>
    <property type="match status" value="1"/>
</dbReference>
<dbReference type="InterPro" id="IPR002125">
    <property type="entry name" value="CMP_dCMP_dom"/>
</dbReference>
<dbReference type="InterPro" id="IPR050765">
    <property type="entry name" value="Riboflavin_Biosynth_HTPR"/>
</dbReference>
<feature type="domain" description="CMP/dCMP-type deaminase" evidence="9">
    <location>
        <begin position="1"/>
        <end position="125"/>
    </location>
</feature>
<dbReference type="AlphaFoldDB" id="A0A094SN52"/>
<dbReference type="InterPro" id="IPR016192">
    <property type="entry name" value="APOBEC/CMP_deaminase_Zn-bd"/>
</dbReference>
<name>A0A094SN52_9ZZZZ</name>
<evidence type="ECO:0000256" key="3">
    <source>
        <dbReference type="ARBA" id="ARBA00022619"/>
    </source>
</evidence>
<keyword evidence="5" id="KW-0862">Zinc</keyword>
<evidence type="ECO:0000256" key="8">
    <source>
        <dbReference type="ARBA" id="ARBA00023268"/>
    </source>
</evidence>
<dbReference type="InterPro" id="IPR016193">
    <property type="entry name" value="Cytidine_deaminase-like"/>
</dbReference>
<dbReference type="PANTHER" id="PTHR38011">
    <property type="entry name" value="DIHYDROFOLATE REDUCTASE FAMILY PROTEIN (AFU_ORTHOLOGUE AFUA_8G06820)"/>
    <property type="match status" value="1"/>
</dbReference>
<dbReference type="Pfam" id="PF00383">
    <property type="entry name" value="dCMP_cyt_deam_1"/>
    <property type="match status" value="1"/>
</dbReference>
<dbReference type="SUPFAM" id="SSF53927">
    <property type="entry name" value="Cytidine deaminase-like"/>
    <property type="match status" value="1"/>
</dbReference>
<organism evidence="10">
    <name type="scientific">freshwater metagenome</name>
    <dbReference type="NCBI Taxonomy" id="449393"/>
    <lineage>
        <taxon>unclassified sequences</taxon>
        <taxon>metagenomes</taxon>
        <taxon>ecological metagenomes</taxon>
    </lineage>
</organism>
<evidence type="ECO:0000256" key="2">
    <source>
        <dbReference type="ARBA" id="ARBA00004910"/>
    </source>
</evidence>
<dbReference type="InterPro" id="IPR004794">
    <property type="entry name" value="Eubact_RibD"/>
</dbReference>
<dbReference type="PROSITE" id="PS51747">
    <property type="entry name" value="CYT_DCMP_DEAMINASES_2"/>
    <property type="match status" value="1"/>
</dbReference>
<evidence type="ECO:0000256" key="5">
    <source>
        <dbReference type="ARBA" id="ARBA00022833"/>
    </source>
</evidence>
<dbReference type="EMBL" id="JNSK01000007">
    <property type="protein sequence ID" value="KGA19978.1"/>
    <property type="molecule type" value="Genomic_DNA"/>
</dbReference>
<comment type="caution">
    <text evidence="10">The sequence shown here is derived from an EMBL/GenBank/DDBJ whole genome shotgun (WGS) entry which is preliminary data.</text>
</comment>
<dbReference type="GO" id="GO:0008703">
    <property type="term" value="F:5-amino-6-(5-phosphoribosylamino)uracil reductase activity"/>
    <property type="evidence" value="ECO:0007669"/>
    <property type="project" value="InterPro"/>
</dbReference>
<reference evidence="10" key="1">
    <citation type="submission" date="2014-05" db="EMBL/GenBank/DDBJ databases">
        <title>Key roles for freshwater Actinobacteria revealed by deep metagenomic sequencing.</title>
        <authorList>
            <person name="Ghai R."/>
            <person name="Mizuno C.M."/>
            <person name="Picazo A."/>
            <person name="Camacho A."/>
            <person name="Rodriguez-Valera F."/>
        </authorList>
    </citation>
    <scope>NUCLEOTIDE SEQUENCE</scope>
</reference>
<keyword evidence="8" id="KW-0511">Multifunctional enzyme</keyword>
<dbReference type="PROSITE" id="PS00903">
    <property type="entry name" value="CYT_DCMP_DEAMINASES_1"/>
    <property type="match status" value="1"/>
</dbReference>
<gene>
    <name evidence="10" type="ORF">GM50_3870</name>
</gene>
<dbReference type="Gene3D" id="3.40.140.10">
    <property type="entry name" value="Cytidine Deaminase, domain 2"/>
    <property type="match status" value="1"/>
</dbReference>